<dbReference type="WBParaSite" id="nRc.2.0.1.t40048-RA">
    <property type="protein sequence ID" value="nRc.2.0.1.t40048-RA"/>
    <property type="gene ID" value="nRc.2.0.1.g40048"/>
</dbReference>
<proteinExistence type="predicted"/>
<evidence type="ECO:0000313" key="3">
    <source>
        <dbReference type="WBParaSite" id="nRc.2.0.1.t40048-RA"/>
    </source>
</evidence>
<accession>A0A915KQS3</accession>
<sequence length="432" mass="49832">MFAPLVVQFFDLYINFAWQLASNRVPNIPRASKLTYRSRLPVCQSVLAQTPVMVIGNNKYQGLYQNGWQVTPILTSALLERPSVLRSMMLPGRFRDKTQKERDQMIITQFYSKSLPVIQATMDKHKGQVVSLQDLVMFCDNLEKELKIQDELFEQRLIPSINSKKTFLSTTERNLEYFHQLTLSEKYVLGKENAFADFLSRKYDVDQPGTNNRSTSNTPKTTDAVNVVKTRSKSRQKLAPLPQNDLEVLETPDEEKIVDLSQLPNQDQWPFTQQQISDALKVDPTLNQTQQKVENQYLLFQNLTTIHKEVLKELPKEASEAGSKRRFDEKVGTCEYTHYSLLFLVSHHLPFCVHKMSTLFEQMSTKNGLPASFILTVILNPPLIAWFQQFTRLFEQLTTWSRKLSTCYKSPNFAEIKVKQSAEGDNITIDQC</sequence>
<feature type="compositionally biased region" description="Polar residues" evidence="1">
    <location>
        <begin position="208"/>
        <end position="224"/>
    </location>
</feature>
<name>A0A915KQS3_ROMCU</name>
<protein>
    <submittedName>
        <fullName evidence="3">Uncharacterized protein</fullName>
    </submittedName>
</protein>
<keyword evidence="2" id="KW-1185">Reference proteome</keyword>
<evidence type="ECO:0000256" key="1">
    <source>
        <dbReference type="SAM" id="MobiDB-lite"/>
    </source>
</evidence>
<dbReference type="Proteomes" id="UP000887565">
    <property type="component" value="Unplaced"/>
</dbReference>
<dbReference type="AlphaFoldDB" id="A0A915KQS3"/>
<evidence type="ECO:0000313" key="2">
    <source>
        <dbReference type="Proteomes" id="UP000887565"/>
    </source>
</evidence>
<feature type="region of interest" description="Disordered" evidence="1">
    <location>
        <begin position="206"/>
        <end position="242"/>
    </location>
</feature>
<reference evidence="3" key="1">
    <citation type="submission" date="2022-11" db="UniProtKB">
        <authorList>
            <consortium name="WormBaseParasite"/>
        </authorList>
    </citation>
    <scope>IDENTIFICATION</scope>
</reference>
<organism evidence="2 3">
    <name type="scientific">Romanomermis culicivorax</name>
    <name type="common">Nematode worm</name>
    <dbReference type="NCBI Taxonomy" id="13658"/>
    <lineage>
        <taxon>Eukaryota</taxon>
        <taxon>Metazoa</taxon>
        <taxon>Ecdysozoa</taxon>
        <taxon>Nematoda</taxon>
        <taxon>Enoplea</taxon>
        <taxon>Dorylaimia</taxon>
        <taxon>Mermithida</taxon>
        <taxon>Mermithoidea</taxon>
        <taxon>Mermithidae</taxon>
        <taxon>Romanomermis</taxon>
    </lineage>
</organism>